<organism evidence="2 3">
    <name type="scientific">Trypanosoma congolense (strain IL3000)</name>
    <dbReference type="NCBI Taxonomy" id="1068625"/>
    <lineage>
        <taxon>Eukaryota</taxon>
        <taxon>Discoba</taxon>
        <taxon>Euglenozoa</taxon>
        <taxon>Kinetoplastea</taxon>
        <taxon>Metakinetoplastina</taxon>
        <taxon>Trypanosomatida</taxon>
        <taxon>Trypanosomatidae</taxon>
        <taxon>Trypanosoma</taxon>
        <taxon>Nannomonas</taxon>
    </lineage>
</organism>
<reference evidence="2 3" key="2">
    <citation type="journal article" date="2012" name="Proc. Natl. Acad. Sci. U.S.A.">
        <title>Antigenic diversity is generated by distinct evolutionary mechanisms in African trypanosome species.</title>
        <authorList>
            <person name="Jackson A.P."/>
            <person name="Berry A."/>
            <person name="Aslett M."/>
            <person name="Allison H.C."/>
            <person name="Burton P."/>
            <person name="Vavrova-Anderson J."/>
            <person name="Brown R."/>
            <person name="Browne H."/>
            <person name="Corton N."/>
            <person name="Hauser H."/>
            <person name="Gamble J."/>
            <person name="Gilderthorp R."/>
            <person name="Marcello L."/>
            <person name="McQuillan J."/>
            <person name="Otto T.D."/>
            <person name="Quail M.A."/>
            <person name="Sanders M.J."/>
            <person name="van Tonder A."/>
            <person name="Ginger M.L."/>
            <person name="Field M.C."/>
            <person name="Barry J.D."/>
            <person name="Hertz-Fowler C."/>
            <person name="Berriman M."/>
        </authorList>
    </citation>
    <scope>NUCLEOTIDE SEQUENCE [LARGE SCALE GENOMIC DNA]</scope>
    <source>
        <strain evidence="2 3">IL3000</strain>
    </source>
</reference>
<keyword evidence="1" id="KW-1133">Transmembrane helix</keyword>
<dbReference type="VEuPathDB" id="TriTrypDB:TcIL3000_0_08710"/>
<evidence type="ECO:0000313" key="3">
    <source>
        <dbReference type="Proteomes" id="UP000000702"/>
    </source>
</evidence>
<accession>F9WF11</accession>
<reference evidence="3" key="1">
    <citation type="submission" date="2011-07" db="EMBL/GenBank/DDBJ databases">
        <title>Divergent evolution of antigenic variation in African trypanosomes.</title>
        <authorList>
            <person name="Jackson A.P."/>
            <person name="Berry A."/>
            <person name="Allison H.C."/>
            <person name="Burton P."/>
            <person name="Anderson J."/>
            <person name="Aslett M."/>
            <person name="Brown R."/>
            <person name="Corton N."/>
            <person name="Harris D."/>
            <person name="Hauser H."/>
            <person name="Gamble J."/>
            <person name="Gilderthorp R."/>
            <person name="McQuillan J."/>
            <person name="Quail M.A."/>
            <person name="Sanders M."/>
            <person name="Van Tonder A."/>
            <person name="Ginger M.L."/>
            <person name="Donelson J.E."/>
            <person name="Field M.C."/>
            <person name="Barry J.D."/>
            <person name="Berriman M."/>
            <person name="Hertz-Fowler C."/>
        </authorList>
    </citation>
    <scope>NUCLEOTIDE SEQUENCE [LARGE SCALE GENOMIC DNA]</scope>
    <source>
        <strain evidence="3">IL3000</strain>
    </source>
</reference>
<keyword evidence="1" id="KW-0472">Membrane</keyword>
<evidence type="ECO:0000256" key="1">
    <source>
        <dbReference type="SAM" id="Phobius"/>
    </source>
</evidence>
<feature type="transmembrane region" description="Helical" evidence="1">
    <location>
        <begin position="20"/>
        <end position="41"/>
    </location>
</feature>
<gene>
    <name evidence="2" type="ORF">TCIL3000_0_08710</name>
</gene>
<evidence type="ECO:0000313" key="2">
    <source>
        <dbReference type="EMBL" id="CCD15877.1"/>
    </source>
</evidence>
<keyword evidence="3" id="KW-1185">Reference proteome</keyword>
<dbReference type="EMBL" id="CAEQ01002088">
    <property type="protein sequence ID" value="CCD15877.1"/>
    <property type="molecule type" value="Genomic_DNA"/>
</dbReference>
<name>F9WF11_TRYCI</name>
<dbReference type="AlphaFoldDB" id="F9WF11"/>
<feature type="transmembrane region" description="Helical" evidence="1">
    <location>
        <begin position="53"/>
        <end position="74"/>
    </location>
</feature>
<keyword evidence="1" id="KW-0812">Transmembrane</keyword>
<sequence length="154" mass="17464">MSTLLLFIRPQHVYSGLSMLIGPLCLILVTSCLLSFFLHLGYMGFLSGFFDGLLLLFYLFSPLLRAIVMCLLRADLCKYPRCCRSSHDVLTGCWWSAYHLSPLHPTSLRLSSFANHLLSPNKLTSILLQFSAVVTHTSRDVQADQIEAKQRQQR</sequence>
<dbReference type="Proteomes" id="UP000000702">
    <property type="component" value="Unassembled WGS sequence"/>
</dbReference>
<comment type="caution">
    <text evidence="2">The sequence shown here is derived from an EMBL/GenBank/DDBJ whole genome shotgun (WGS) entry which is preliminary data.</text>
</comment>
<protein>
    <submittedName>
        <fullName evidence="2">WGS project CAEQ00000000 data, annotated contig 336</fullName>
    </submittedName>
</protein>
<proteinExistence type="predicted"/>